<evidence type="ECO:0000256" key="10">
    <source>
        <dbReference type="ARBA" id="ARBA00030458"/>
    </source>
</evidence>
<dbReference type="Pfam" id="PF09771">
    <property type="entry name" value="Tmemb_18A"/>
    <property type="match status" value="1"/>
</dbReference>
<evidence type="ECO:0000256" key="9">
    <source>
        <dbReference type="ARBA" id="ARBA00023242"/>
    </source>
</evidence>
<dbReference type="STRING" id="6277.A0A498S1Y3"/>
<dbReference type="InterPro" id="IPR019168">
    <property type="entry name" value="NEP1-R1"/>
</dbReference>
<comment type="similarity">
    <text evidence="3">Belongs to the CNEP1R1 family.</text>
</comment>
<dbReference type="GO" id="GO:0006629">
    <property type="term" value="P:lipid metabolic process"/>
    <property type="evidence" value="ECO:0007669"/>
    <property type="project" value="UniProtKB-KW"/>
</dbReference>
<gene>
    <name evidence="11" type="ORF">NAV_LOCUS565</name>
</gene>
<accession>A0A498S1Y3</accession>
<proteinExistence type="inferred from homology"/>
<evidence type="ECO:0000256" key="3">
    <source>
        <dbReference type="ARBA" id="ARBA00010998"/>
    </source>
</evidence>
<evidence type="ECO:0000313" key="12">
    <source>
        <dbReference type="Proteomes" id="UP000276991"/>
    </source>
</evidence>
<dbReference type="OrthoDB" id="5786980at2759"/>
<dbReference type="GO" id="GO:0071595">
    <property type="term" value="C:Nem1-Spo7 phosphatase complex"/>
    <property type="evidence" value="ECO:0007669"/>
    <property type="project" value="InterPro"/>
</dbReference>
<keyword evidence="6" id="KW-1133">Transmembrane helix</keyword>
<evidence type="ECO:0000256" key="2">
    <source>
        <dbReference type="ARBA" id="ARBA00004496"/>
    </source>
</evidence>
<evidence type="ECO:0000256" key="1">
    <source>
        <dbReference type="ARBA" id="ARBA00004232"/>
    </source>
</evidence>
<sequence length="156" mass="17389">MIAIRAIIIAIIATGRPLNFQPVPKLPIPFIQPCFLVIYLPELLTLETSCCEYGEGLYYNRNQTNAETRSTLARSWMRLLQPVKVTLVESLQNHLVFSACVPSLLFLFGFIGIHNRAVAPSIIASRCRSVLADFSLSCDDSGKLIVRPPHRVHVSP</sequence>
<keyword evidence="8" id="KW-0472">Membrane</keyword>
<evidence type="ECO:0000256" key="6">
    <source>
        <dbReference type="ARBA" id="ARBA00022989"/>
    </source>
</evidence>
<dbReference type="GO" id="GO:0031965">
    <property type="term" value="C:nuclear membrane"/>
    <property type="evidence" value="ECO:0007669"/>
    <property type="project" value="UniProtKB-SubCell"/>
</dbReference>
<reference evidence="11 12" key="1">
    <citation type="submission" date="2018-08" db="EMBL/GenBank/DDBJ databases">
        <authorList>
            <person name="Laetsch R D."/>
            <person name="Stevens L."/>
            <person name="Kumar S."/>
            <person name="Blaxter L. M."/>
        </authorList>
    </citation>
    <scope>NUCLEOTIDE SEQUENCE [LARGE SCALE GENOMIC DNA]</scope>
</reference>
<keyword evidence="7" id="KW-0443">Lipid metabolism</keyword>
<dbReference type="Proteomes" id="UP000276991">
    <property type="component" value="Unassembled WGS sequence"/>
</dbReference>
<evidence type="ECO:0000256" key="5">
    <source>
        <dbReference type="ARBA" id="ARBA00022692"/>
    </source>
</evidence>
<evidence type="ECO:0000256" key="7">
    <source>
        <dbReference type="ARBA" id="ARBA00023098"/>
    </source>
</evidence>
<keyword evidence="4" id="KW-0963">Cytoplasm</keyword>
<organism evidence="11 12">
    <name type="scientific">Acanthocheilonema viteae</name>
    <name type="common">Filarial nematode worm</name>
    <name type="synonym">Dipetalonema viteae</name>
    <dbReference type="NCBI Taxonomy" id="6277"/>
    <lineage>
        <taxon>Eukaryota</taxon>
        <taxon>Metazoa</taxon>
        <taxon>Ecdysozoa</taxon>
        <taxon>Nematoda</taxon>
        <taxon>Chromadorea</taxon>
        <taxon>Rhabditida</taxon>
        <taxon>Spirurina</taxon>
        <taxon>Spiruromorpha</taxon>
        <taxon>Filarioidea</taxon>
        <taxon>Onchocercidae</taxon>
        <taxon>Acanthocheilonema</taxon>
    </lineage>
</organism>
<keyword evidence="9" id="KW-0539">Nucleus</keyword>
<evidence type="ECO:0000313" key="11">
    <source>
        <dbReference type="EMBL" id="VBB25735.1"/>
    </source>
</evidence>
<comment type="subcellular location">
    <subcellularLocation>
        <location evidence="2">Cytoplasm</location>
    </subcellularLocation>
    <subcellularLocation>
        <location evidence="1">Nucleus membrane</location>
        <topology evidence="1">Multi-pass membrane protein</topology>
    </subcellularLocation>
</comment>
<name>A0A498S1Y3_ACAVI</name>
<dbReference type="GO" id="GO:0005737">
    <property type="term" value="C:cytoplasm"/>
    <property type="evidence" value="ECO:0007669"/>
    <property type="project" value="UniProtKB-SubCell"/>
</dbReference>
<keyword evidence="12" id="KW-1185">Reference proteome</keyword>
<dbReference type="PANTHER" id="PTHR20996:SF1">
    <property type="entry name" value="NUCLEAR ENVELOPE PHOSPHATASE-REGULATORY SUBUNIT 1"/>
    <property type="match status" value="1"/>
</dbReference>
<dbReference type="PANTHER" id="PTHR20996">
    <property type="entry name" value="NUCLEAR ENVELOPE PHOSPHATASE-REGULATORY SUBUNIT 1"/>
    <property type="match status" value="1"/>
</dbReference>
<evidence type="ECO:0000256" key="8">
    <source>
        <dbReference type="ARBA" id="ARBA00023136"/>
    </source>
</evidence>
<keyword evidence="5" id="KW-0812">Transmembrane</keyword>
<evidence type="ECO:0000256" key="4">
    <source>
        <dbReference type="ARBA" id="ARBA00022490"/>
    </source>
</evidence>
<dbReference type="EMBL" id="UPTC01000037">
    <property type="protein sequence ID" value="VBB25735.1"/>
    <property type="molecule type" value="Genomic_DNA"/>
</dbReference>
<dbReference type="AlphaFoldDB" id="A0A498S1Y3"/>
<protein>
    <recommendedName>
        <fullName evidence="10">Transmembrane protein 188</fullName>
    </recommendedName>
</protein>